<keyword evidence="5" id="KW-0997">Cell inner membrane</keyword>
<evidence type="ECO:0000256" key="5">
    <source>
        <dbReference type="ARBA" id="ARBA00022519"/>
    </source>
</evidence>
<feature type="transmembrane region" description="Helical" evidence="11">
    <location>
        <begin position="302"/>
        <end position="322"/>
    </location>
</feature>
<dbReference type="SUPFAM" id="SSF144083">
    <property type="entry name" value="Magnesium transport protein CorA, transmembrane region"/>
    <property type="match status" value="1"/>
</dbReference>
<keyword evidence="8 11" id="KW-1133">Transmembrane helix</keyword>
<evidence type="ECO:0000256" key="3">
    <source>
        <dbReference type="ARBA" id="ARBA00022448"/>
    </source>
</evidence>
<dbReference type="Gene3D" id="1.20.58.340">
    <property type="entry name" value="Magnesium transport protein CorA, transmembrane region"/>
    <property type="match status" value="2"/>
</dbReference>
<dbReference type="GO" id="GO:0000287">
    <property type="term" value="F:magnesium ion binding"/>
    <property type="evidence" value="ECO:0007669"/>
    <property type="project" value="TreeGrafter"/>
</dbReference>
<dbReference type="GO" id="GO:0015087">
    <property type="term" value="F:cobalt ion transmembrane transporter activity"/>
    <property type="evidence" value="ECO:0007669"/>
    <property type="project" value="TreeGrafter"/>
</dbReference>
<dbReference type="InterPro" id="IPR045861">
    <property type="entry name" value="CorA_cytoplasmic_dom"/>
</dbReference>
<comment type="subcellular location">
    <subcellularLocation>
        <location evidence="1">Cell membrane</location>
        <topology evidence="1">Multi-pass membrane protein</topology>
    </subcellularLocation>
</comment>
<feature type="transmembrane region" description="Helical" evidence="11">
    <location>
        <begin position="268"/>
        <end position="290"/>
    </location>
</feature>
<dbReference type="AlphaFoldDB" id="A0A2I0CR65"/>
<dbReference type="InterPro" id="IPR002523">
    <property type="entry name" value="MgTranspt_CorA/ZnTranspt_ZntB"/>
</dbReference>
<dbReference type="GO" id="GO:0005886">
    <property type="term" value="C:plasma membrane"/>
    <property type="evidence" value="ECO:0007669"/>
    <property type="project" value="UniProtKB-SubCell"/>
</dbReference>
<dbReference type="Gene3D" id="3.30.460.20">
    <property type="entry name" value="CorA soluble domain-like"/>
    <property type="match status" value="1"/>
</dbReference>
<evidence type="ECO:0000256" key="10">
    <source>
        <dbReference type="ARBA" id="ARBA00023136"/>
    </source>
</evidence>
<organism evidence="12 13">
    <name type="scientific">Pseudomonas fluvialis</name>
    <dbReference type="NCBI Taxonomy" id="1793966"/>
    <lineage>
        <taxon>Bacteria</taxon>
        <taxon>Pseudomonadati</taxon>
        <taxon>Pseudomonadota</taxon>
        <taxon>Gammaproteobacteria</taxon>
        <taxon>Pseudomonadales</taxon>
        <taxon>Pseudomonadaceae</taxon>
        <taxon>Pseudomonas</taxon>
    </lineage>
</organism>
<gene>
    <name evidence="12" type="ORF">CW360_06945</name>
</gene>
<evidence type="ECO:0000256" key="2">
    <source>
        <dbReference type="ARBA" id="ARBA00009765"/>
    </source>
</evidence>
<keyword evidence="9" id="KW-0406">Ion transport</keyword>
<evidence type="ECO:0000256" key="11">
    <source>
        <dbReference type="SAM" id="Phobius"/>
    </source>
</evidence>
<keyword evidence="3" id="KW-0813">Transport</keyword>
<evidence type="ECO:0000256" key="9">
    <source>
        <dbReference type="ARBA" id="ARBA00023065"/>
    </source>
</evidence>
<reference evidence="13" key="1">
    <citation type="submission" date="2017-12" db="EMBL/GenBank/DDBJ databases">
        <authorList>
            <person name="Yu X.-Y."/>
        </authorList>
    </citation>
    <scope>NUCLEOTIDE SEQUENCE [LARGE SCALE GENOMIC DNA]</scope>
    <source>
        <strain evidence="13">ZYSR67-Z</strain>
    </source>
</reference>
<keyword evidence="7" id="KW-0862">Zinc</keyword>
<sequence length="328" mass="37701">MDEQQYGLVHALVLDGQGGARQLAHAELAGLQLQAQESLWLHWDRGHPGAQQWLRQCSGLSAFACNLLLEESTRPRLLPLSEEQLLLFLRGVNLNPGAEPEDMVSVRVFVEPQRLLSLRLRPLRVTEKILAQLAAGQGPCHVSDLLLALARGLTEHVDELLLDLGEAVDDEEERVDASEQYRPNHDRMQQLRRRAAALRRFLAPQRELYQILLRNHRPWFAPQASDYWNELHNQLTRHLEELELMRERISLILESEHRRMSERMGRTMYLLGIITGFFLPLSFLTGLLGINVGGIPGAETEYAFYAVCSLFVLLALGQWWLFRRLRWL</sequence>
<evidence type="ECO:0000313" key="13">
    <source>
        <dbReference type="Proteomes" id="UP000242861"/>
    </source>
</evidence>
<keyword evidence="10 11" id="KW-0472">Membrane</keyword>
<dbReference type="SUPFAM" id="SSF143865">
    <property type="entry name" value="CorA soluble domain-like"/>
    <property type="match status" value="1"/>
</dbReference>
<dbReference type="InterPro" id="IPR045863">
    <property type="entry name" value="CorA_TM1_TM2"/>
</dbReference>
<evidence type="ECO:0000256" key="1">
    <source>
        <dbReference type="ARBA" id="ARBA00004651"/>
    </source>
</evidence>
<dbReference type="EMBL" id="PIYS01000010">
    <property type="protein sequence ID" value="PKF71632.1"/>
    <property type="molecule type" value="Genomic_DNA"/>
</dbReference>
<evidence type="ECO:0000256" key="8">
    <source>
        <dbReference type="ARBA" id="ARBA00022989"/>
    </source>
</evidence>
<dbReference type="PANTHER" id="PTHR46494:SF3">
    <property type="entry name" value="ZINC TRANSPORT PROTEIN ZNTB"/>
    <property type="match status" value="1"/>
</dbReference>
<keyword evidence="4" id="KW-1003">Cell membrane</keyword>
<comment type="caution">
    <text evidence="12">The sequence shown here is derived from an EMBL/GenBank/DDBJ whole genome shotgun (WGS) entry which is preliminary data.</text>
</comment>
<proteinExistence type="inferred from homology"/>
<dbReference type="PANTHER" id="PTHR46494">
    <property type="entry name" value="CORA FAMILY METAL ION TRANSPORTER (EUROFUNG)"/>
    <property type="match status" value="1"/>
</dbReference>
<name>A0A2I0CR65_9PSED</name>
<dbReference type="RefSeq" id="WP_101193198.1">
    <property type="nucleotide sequence ID" value="NZ_PIYS01000010.1"/>
</dbReference>
<keyword evidence="6 11" id="KW-0812">Transmembrane</keyword>
<dbReference type="GO" id="GO:0015095">
    <property type="term" value="F:magnesium ion transmembrane transporter activity"/>
    <property type="evidence" value="ECO:0007669"/>
    <property type="project" value="TreeGrafter"/>
</dbReference>
<evidence type="ECO:0000256" key="6">
    <source>
        <dbReference type="ARBA" id="ARBA00022692"/>
    </source>
</evidence>
<evidence type="ECO:0000313" key="12">
    <source>
        <dbReference type="EMBL" id="PKF71632.1"/>
    </source>
</evidence>
<dbReference type="GO" id="GO:0050897">
    <property type="term" value="F:cobalt ion binding"/>
    <property type="evidence" value="ECO:0007669"/>
    <property type="project" value="TreeGrafter"/>
</dbReference>
<dbReference type="Pfam" id="PF01544">
    <property type="entry name" value="CorA"/>
    <property type="match status" value="1"/>
</dbReference>
<evidence type="ECO:0000256" key="4">
    <source>
        <dbReference type="ARBA" id="ARBA00022475"/>
    </source>
</evidence>
<accession>A0A2I0CR65</accession>
<protein>
    <submittedName>
        <fullName evidence="12">Zinc transporter ZntB</fullName>
    </submittedName>
</protein>
<evidence type="ECO:0000256" key="7">
    <source>
        <dbReference type="ARBA" id="ARBA00022833"/>
    </source>
</evidence>
<comment type="similarity">
    <text evidence="2">Belongs to the CorA metal ion transporter (MIT) (TC 1.A.35) family.</text>
</comment>
<dbReference type="Proteomes" id="UP000242861">
    <property type="component" value="Unassembled WGS sequence"/>
</dbReference>